<name>A0A7C2TLP4_9BACT</name>
<dbReference type="InterPro" id="IPR029016">
    <property type="entry name" value="GAF-like_dom_sf"/>
</dbReference>
<evidence type="ECO:0000256" key="1">
    <source>
        <dbReference type="SAM" id="MobiDB-lite"/>
    </source>
</evidence>
<reference evidence="3" key="1">
    <citation type="journal article" date="2020" name="mSystems">
        <title>Genome- and Community-Level Interaction Insights into Carbon Utilization and Element Cycling Functions of Hydrothermarchaeota in Hydrothermal Sediment.</title>
        <authorList>
            <person name="Zhou Z."/>
            <person name="Liu Y."/>
            <person name="Xu W."/>
            <person name="Pan J."/>
            <person name="Luo Z.H."/>
            <person name="Li M."/>
        </authorList>
    </citation>
    <scope>NUCLEOTIDE SEQUENCE [LARGE SCALE GENOMIC DNA]</scope>
    <source>
        <strain evidence="3">SpSt-1224</strain>
    </source>
</reference>
<gene>
    <name evidence="3" type="ORF">ENN98_08030</name>
</gene>
<dbReference type="GO" id="GO:0007165">
    <property type="term" value="P:signal transduction"/>
    <property type="evidence" value="ECO:0007669"/>
    <property type="project" value="InterPro"/>
</dbReference>
<sequence length="164" mass="19499">MQAGRGDFSHWVEVEAEGEIQDMAVQFNVMSQAIKRAMAEIKRKNWETEHLYSFVRDLSRENEWSKLCQTITDLLQKTFKAERVALLLRREKHENDITEICWRENGDRRYRHHQYQMPPPDDQLPAWVAQAREFWHNIPEGKPPLPKTTPPPWPIWPPTTSPWA</sequence>
<comment type="caution">
    <text evidence="3">The sequence shown here is derived from an EMBL/GenBank/DDBJ whole genome shotgun (WGS) entry which is preliminary data.</text>
</comment>
<dbReference type="PROSITE" id="PS50885">
    <property type="entry name" value="HAMP"/>
    <property type="match status" value="1"/>
</dbReference>
<dbReference type="GO" id="GO:0016020">
    <property type="term" value="C:membrane"/>
    <property type="evidence" value="ECO:0007669"/>
    <property type="project" value="InterPro"/>
</dbReference>
<feature type="region of interest" description="Disordered" evidence="1">
    <location>
        <begin position="141"/>
        <end position="164"/>
    </location>
</feature>
<proteinExistence type="predicted"/>
<feature type="domain" description="HAMP" evidence="2">
    <location>
        <begin position="4"/>
        <end position="39"/>
    </location>
</feature>
<dbReference type="CDD" id="cd06225">
    <property type="entry name" value="HAMP"/>
    <property type="match status" value="1"/>
</dbReference>
<dbReference type="Gene3D" id="3.30.450.40">
    <property type="match status" value="1"/>
</dbReference>
<protein>
    <recommendedName>
        <fullName evidence="2">HAMP domain-containing protein</fullName>
    </recommendedName>
</protein>
<evidence type="ECO:0000313" key="3">
    <source>
        <dbReference type="EMBL" id="HET98614.1"/>
    </source>
</evidence>
<evidence type="ECO:0000259" key="2">
    <source>
        <dbReference type="PROSITE" id="PS50885"/>
    </source>
</evidence>
<dbReference type="InterPro" id="IPR003660">
    <property type="entry name" value="HAMP_dom"/>
</dbReference>
<dbReference type="EMBL" id="DSDS01000181">
    <property type="protein sequence ID" value="HET98614.1"/>
    <property type="molecule type" value="Genomic_DNA"/>
</dbReference>
<dbReference type="AlphaFoldDB" id="A0A7C2TLP4"/>
<dbReference type="Proteomes" id="UP000885986">
    <property type="component" value="Unassembled WGS sequence"/>
</dbReference>
<accession>A0A7C2TLP4</accession>
<organism evidence="3">
    <name type="scientific">Desulfurivibrio alkaliphilus</name>
    <dbReference type="NCBI Taxonomy" id="427923"/>
    <lineage>
        <taxon>Bacteria</taxon>
        <taxon>Pseudomonadati</taxon>
        <taxon>Thermodesulfobacteriota</taxon>
        <taxon>Desulfobulbia</taxon>
        <taxon>Desulfobulbales</taxon>
        <taxon>Desulfobulbaceae</taxon>
        <taxon>Desulfurivibrio</taxon>
    </lineage>
</organism>
<dbReference type="SUPFAM" id="SSF55781">
    <property type="entry name" value="GAF domain-like"/>
    <property type="match status" value="1"/>
</dbReference>